<name>A0A9P5ZRC3_PLEER</name>
<accession>A0A9P5ZRC3</accession>
<dbReference type="EMBL" id="MU154623">
    <property type="protein sequence ID" value="KAF9491295.1"/>
    <property type="molecule type" value="Genomic_DNA"/>
</dbReference>
<comment type="caution">
    <text evidence="1">The sequence shown here is derived from an EMBL/GenBank/DDBJ whole genome shotgun (WGS) entry which is preliminary data.</text>
</comment>
<gene>
    <name evidence="1" type="ORF">BDN71DRAFT_1453297</name>
</gene>
<evidence type="ECO:0000313" key="1">
    <source>
        <dbReference type="EMBL" id="KAF9491295.1"/>
    </source>
</evidence>
<evidence type="ECO:0000313" key="2">
    <source>
        <dbReference type="Proteomes" id="UP000807025"/>
    </source>
</evidence>
<proteinExistence type="predicted"/>
<dbReference type="AlphaFoldDB" id="A0A9P5ZRC3"/>
<reference evidence="1" key="1">
    <citation type="submission" date="2020-11" db="EMBL/GenBank/DDBJ databases">
        <authorList>
            <consortium name="DOE Joint Genome Institute"/>
            <person name="Ahrendt S."/>
            <person name="Riley R."/>
            <person name="Andreopoulos W."/>
            <person name="Labutti K."/>
            <person name="Pangilinan J."/>
            <person name="Ruiz-Duenas F.J."/>
            <person name="Barrasa J.M."/>
            <person name="Sanchez-Garcia M."/>
            <person name="Camarero S."/>
            <person name="Miyauchi S."/>
            <person name="Serrano A."/>
            <person name="Linde D."/>
            <person name="Babiker R."/>
            <person name="Drula E."/>
            <person name="Ayuso-Fernandez I."/>
            <person name="Pacheco R."/>
            <person name="Padilla G."/>
            <person name="Ferreira P."/>
            <person name="Barriuso J."/>
            <person name="Kellner H."/>
            <person name="Castanera R."/>
            <person name="Alfaro M."/>
            <person name="Ramirez L."/>
            <person name="Pisabarro A.G."/>
            <person name="Kuo A."/>
            <person name="Tritt A."/>
            <person name="Lipzen A."/>
            <person name="He G."/>
            <person name="Yan M."/>
            <person name="Ng V."/>
            <person name="Cullen D."/>
            <person name="Martin F."/>
            <person name="Rosso M.-N."/>
            <person name="Henrissat B."/>
            <person name="Hibbett D."/>
            <person name="Martinez A.T."/>
            <person name="Grigoriev I.V."/>
        </authorList>
    </citation>
    <scope>NUCLEOTIDE SEQUENCE</scope>
    <source>
        <strain evidence="1">ATCC 90797</strain>
    </source>
</reference>
<sequence length="52" mass="6114">MRHAGLLHHMYQQALFRIAKRKCTKRPTNLTCFPPRNGCSTPYGSPWHEYLV</sequence>
<dbReference type="Proteomes" id="UP000807025">
    <property type="component" value="Unassembled WGS sequence"/>
</dbReference>
<protein>
    <submittedName>
        <fullName evidence="1">Uncharacterized protein</fullName>
    </submittedName>
</protein>
<keyword evidence="2" id="KW-1185">Reference proteome</keyword>
<organism evidence="1 2">
    <name type="scientific">Pleurotus eryngii</name>
    <name type="common">Boletus of the steppes</name>
    <dbReference type="NCBI Taxonomy" id="5323"/>
    <lineage>
        <taxon>Eukaryota</taxon>
        <taxon>Fungi</taxon>
        <taxon>Dikarya</taxon>
        <taxon>Basidiomycota</taxon>
        <taxon>Agaricomycotina</taxon>
        <taxon>Agaricomycetes</taxon>
        <taxon>Agaricomycetidae</taxon>
        <taxon>Agaricales</taxon>
        <taxon>Pleurotineae</taxon>
        <taxon>Pleurotaceae</taxon>
        <taxon>Pleurotus</taxon>
    </lineage>
</organism>